<dbReference type="InterPro" id="IPR050639">
    <property type="entry name" value="SSR_resolvase"/>
</dbReference>
<proteinExistence type="predicted"/>
<dbReference type="EMBL" id="JBHRYJ010000001">
    <property type="protein sequence ID" value="MFC3674995.1"/>
    <property type="molecule type" value="Genomic_DNA"/>
</dbReference>
<comment type="caution">
    <text evidence="3">The sequence shown here is derived from an EMBL/GenBank/DDBJ whole genome shotgun (WGS) entry which is preliminary data.</text>
</comment>
<dbReference type="Proteomes" id="UP001595711">
    <property type="component" value="Unassembled WGS sequence"/>
</dbReference>
<dbReference type="Gene3D" id="3.90.1750.20">
    <property type="entry name" value="Putative Large Serine Recombinase, Chain B, Domain 2"/>
    <property type="match status" value="1"/>
</dbReference>
<dbReference type="Pfam" id="PF07508">
    <property type="entry name" value="Recombinase"/>
    <property type="match status" value="1"/>
</dbReference>
<dbReference type="InterPro" id="IPR036162">
    <property type="entry name" value="Resolvase-like_N_sf"/>
</dbReference>
<dbReference type="PANTHER" id="PTHR30461">
    <property type="entry name" value="DNA-INVERTASE FROM LAMBDOID PROPHAGE"/>
    <property type="match status" value="1"/>
</dbReference>
<dbReference type="RefSeq" id="WP_379722726.1">
    <property type="nucleotide sequence ID" value="NZ_JBHRYJ010000001.1"/>
</dbReference>
<dbReference type="Pfam" id="PF00239">
    <property type="entry name" value="Resolvase"/>
    <property type="match status" value="1"/>
</dbReference>
<dbReference type="CDD" id="cd00338">
    <property type="entry name" value="Ser_Recombinase"/>
    <property type="match status" value="1"/>
</dbReference>
<evidence type="ECO:0000256" key="1">
    <source>
        <dbReference type="SAM" id="Coils"/>
    </source>
</evidence>
<accession>A0ABV7VCU9</accession>
<dbReference type="SMART" id="SM00857">
    <property type="entry name" value="Resolvase"/>
    <property type="match status" value="1"/>
</dbReference>
<organism evidence="3 4">
    <name type="scientific">Ferrovibrio xuzhouensis</name>
    <dbReference type="NCBI Taxonomy" id="1576914"/>
    <lineage>
        <taxon>Bacteria</taxon>
        <taxon>Pseudomonadati</taxon>
        <taxon>Pseudomonadota</taxon>
        <taxon>Alphaproteobacteria</taxon>
        <taxon>Rhodospirillales</taxon>
        <taxon>Rhodospirillaceae</taxon>
        <taxon>Ferrovibrio</taxon>
    </lineage>
</organism>
<name>A0ABV7VCU9_9PROT</name>
<dbReference type="InterPro" id="IPR038109">
    <property type="entry name" value="DNA_bind_recomb_sf"/>
</dbReference>
<dbReference type="SUPFAM" id="SSF53041">
    <property type="entry name" value="Resolvase-like"/>
    <property type="match status" value="1"/>
</dbReference>
<dbReference type="InterPro" id="IPR006119">
    <property type="entry name" value="Resolv_N"/>
</dbReference>
<dbReference type="Gene3D" id="3.40.50.1390">
    <property type="entry name" value="Resolvase, N-terminal catalytic domain"/>
    <property type="match status" value="1"/>
</dbReference>
<evidence type="ECO:0000313" key="3">
    <source>
        <dbReference type="EMBL" id="MFC3674995.1"/>
    </source>
</evidence>
<dbReference type="PROSITE" id="PS51737">
    <property type="entry name" value="RECOMBINASE_DNA_BIND"/>
    <property type="match status" value="1"/>
</dbReference>
<dbReference type="InterPro" id="IPR011109">
    <property type="entry name" value="DNA_bind_recombinase_dom"/>
</dbReference>
<keyword evidence="4" id="KW-1185">Reference proteome</keyword>
<protein>
    <submittedName>
        <fullName evidence="3">Recombinase family protein</fullName>
    </submittedName>
</protein>
<evidence type="ECO:0000259" key="2">
    <source>
        <dbReference type="PROSITE" id="PS51737"/>
    </source>
</evidence>
<sequence length="546" mass="62463">MKVAVYARHSTDKQEHSTRDQIARCEAHCSRLGYTVTAAFCDEGISGASMQNRPGIRGLIETALDGGFVRIITEDLSRLSRDQGDIAHFYKKLMFLGIGLETIAEGEISELHIGLKGTMNALYLKDLADKTRRGMIAAVLNGAIPGGRTFGYDIVRRMNERGELIPGLRKINQKEAEIVRTVFARYQAGESLRRISAWLNELEVPSPRGSKWQPSAFIGTVARQTGILRNTLYKGLVTFDRMAYRKHPETGKRLSVVRPENEWITVPAPELAIVDEAQFDAIQQLIEERSNRFRQKRLIVQVMTQPEKAERRNEYQRTWRARQIKASKKTREQPLYLTSGKLWCARHDTAFVFRRSRLHGCPEKGCANQNLPHDYLMPLILAELRKFGPDQVDLYYREQETRRNALLQELGQLEPQRKSVQQEIRSLLTTIARLERGPETLAHIQEREKESGRLKLDIDRLKVELDAVTRISDGLSREIIQNFQAAVSRHDADQDTTKLLHGCIDRIYIAPDWNEAEQTMQHRIRITFNVPEMVKSLRNTSIATAA</sequence>
<evidence type="ECO:0000313" key="4">
    <source>
        <dbReference type="Proteomes" id="UP001595711"/>
    </source>
</evidence>
<gene>
    <name evidence="3" type="ORF">ACFOOQ_05520</name>
</gene>
<dbReference type="PANTHER" id="PTHR30461:SF23">
    <property type="entry name" value="DNA RECOMBINASE-RELATED"/>
    <property type="match status" value="1"/>
</dbReference>
<keyword evidence="1" id="KW-0175">Coiled coil</keyword>
<feature type="domain" description="Recombinase" evidence="2">
    <location>
        <begin position="149"/>
        <end position="292"/>
    </location>
</feature>
<reference evidence="4" key="1">
    <citation type="journal article" date="2019" name="Int. J. Syst. Evol. Microbiol.">
        <title>The Global Catalogue of Microorganisms (GCM) 10K type strain sequencing project: providing services to taxonomists for standard genome sequencing and annotation.</title>
        <authorList>
            <consortium name="The Broad Institute Genomics Platform"/>
            <consortium name="The Broad Institute Genome Sequencing Center for Infectious Disease"/>
            <person name="Wu L."/>
            <person name="Ma J."/>
        </authorList>
    </citation>
    <scope>NUCLEOTIDE SEQUENCE [LARGE SCALE GENOMIC DNA]</scope>
    <source>
        <strain evidence="4">KCTC 42182</strain>
    </source>
</reference>
<feature type="coiled-coil region" evidence="1">
    <location>
        <begin position="417"/>
        <end position="464"/>
    </location>
</feature>